<name>A0A345UFQ3_9BACT</name>
<dbReference type="SUPFAM" id="SSF52540">
    <property type="entry name" value="P-loop containing nucleoside triphosphate hydrolases"/>
    <property type="match status" value="1"/>
</dbReference>
<evidence type="ECO:0000313" key="8">
    <source>
        <dbReference type="EMBL" id="AXI99304.1"/>
    </source>
</evidence>
<dbReference type="InterPro" id="IPR010935">
    <property type="entry name" value="SMC_hinge"/>
</dbReference>
<dbReference type="KEGG" id="cprv:CYPRO_0016"/>
<evidence type="ECO:0000259" key="7">
    <source>
        <dbReference type="SMART" id="SM00968"/>
    </source>
</evidence>
<sequence>MYLSELSLHGFKSFANKTTVRFDSGITGIVGPNGCGKSNIVDALRWVLGEQRASLLRSAAMQSVIFNGTATKKALGMAEVSITIQNNRGVLPLEYTEVTISRRLFRSGDSEYLLNGSVCRLKDIVELFMDTGIGPGAYSVIELKMVEEILNDKNNDRRRLFEEAAGVTRYKEKRKQTLRKLDETIADLQRVEDILVEIRKKTRSLQLQADKARKAKDYNERLETLDLAWSKQEYDRVQQQLKPLVEQIVAAEQEKSQLEQQYTALEEELVIAGGKLTERERAAAEARRELGAVQSRYRETETTIRINREKISSEKQVILQFERDIEQAENDISGLKRSKLTAENILKEREIALTGGTEELDKFRDIFKNADLEAGELRRKVNNLAREQEALTNQINQIQSQKIRLESRIEGVDEDLARMARQKEELSEELGINSKDEALLSEQLAQQREKQQLAEAALTEIGQKREQARQRISDLKDELRILQSRLSALESERELVEQIARSHESFPGSVRFLLEENQPLTVITDLFSTQQEFAVALEAALGEARFLLVADTQDQADHAFTLLAQQNKGRAQIFVKEVLEARIRRHPQLAQGDVHPDSLAARVNCEDSLLPLRNLLLGSVFMADSVTQASAAFEEQGHEETLMFVTPEGALIRREGIIRGGGEEKNIGLRVGLKDRLSRLESKIQEQEAGIAQAHITLEKTNEELAGLDEETARKQLREAESGVRKTEQRLAAVQSERQLYARNLADIEKREEGLGTQISQTRSQLTELQPQLDDIKFRMDQVIEEQLMLRNELRQKEEARQRAQQSMNDARVKEQRLRSEAESYQREIEQAGQSITTIKERLEQRAGQARTSREKIEALRNQTEELEERLEELEVQRRKADNAWRETEEATARQRGRIRDLEEQVRQLQRKKEVNTNLLHELQIRQSKFEMAATSVSDHIWQTYGKMMEQIESSLPEETDAAEVKQEIQKLRERLRSIGEVNPLAIEEYEEEKERLDFYETQISDLHEAEQKLRQTIKEINDTANARFQDTFEQIRENFKRVFSMLFMEDDFCDLILEERSDDPLDHRIEIIAKPRGKRPSNIEQLSGGEKTLTAIALLFSIYLVKPSPFCILDEVDAPLDDANVDRFTSLIRQFSGETQFIVITHNKKTMEKAEVMYGVTMQETGVSRLVGVRLDGVQQQAG</sequence>
<dbReference type="SUPFAM" id="SSF75553">
    <property type="entry name" value="Smc hinge domain"/>
    <property type="match status" value="1"/>
</dbReference>
<evidence type="ECO:0000256" key="6">
    <source>
        <dbReference type="HAMAP-Rule" id="MF_01894"/>
    </source>
</evidence>
<dbReference type="GO" id="GO:0030261">
    <property type="term" value="P:chromosome condensation"/>
    <property type="evidence" value="ECO:0007669"/>
    <property type="project" value="InterPro"/>
</dbReference>
<keyword evidence="9" id="KW-1185">Reference proteome</keyword>
<dbReference type="PANTHER" id="PTHR43977">
    <property type="entry name" value="STRUCTURAL MAINTENANCE OF CHROMOSOMES PROTEIN 3"/>
    <property type="match status" value="1"/>
</dbReference>
<keyword evidence="5 6" id="KW-0238">DNA-binding</keyword>
<dbReference type="NCBIfam" id="TIGR02168">
    <property type="entry name" value="SMC_prok_B"/>
    <property type="match status" value="1"/>
</dbReference>
<dbReference type="InterPro" id="IPR027417">
    <property type="entry name" value="P-loop_NTPase"/>
</dbReference>
<evidence type="ECO:0000256" key="2">
    <source>
        <dbReference type="ARBA" id="ARBA00022741"/>
    </source>
</evidence>
<dbReference type="PIRSF" id="PIRSF005719">
    <property type="entry name" value="SMC"/>
    <property type="match status" value="1"/>
</dbReference>
<comment type="domain">
    <text evidence="6">Contains large globular domains required for ATP hydrolysis at each terminus and a third globular domain forming a flexible hinge near the middle of the molecule. These domains are separated by coiled-coil structures.</text>
</comment>
<dbReference type="GO" id="GO:0007059">
    <property type="term" value="P:chromosome segregation"/>
    <property type="evidence" value="ECO:0007669"/>
    <property type="project" value="UniProtKB-UniRule"/>
</dbReference>
<feature type="coiled-coil region" evidence="6">
    <location>
        <begin position="962"/>
        <end position="1027"/>
    </location>
</feature>
<dbReference type="InterPro" id="IPR024704">
    <property type="entry name" value="SMC"/>
</dbReference>
<protein>
    <recommendedName>
        <fullName evidence="6">Chromosome partition protein Smc</fullName>
    </recommendedName>
</protein>
<dbReference type="GO" id="GO:0007062">
    <property type="term" value="P:sister chromatid cohesion"/>
    <property type="evidence" value="ECO:0007669"/>
    <property type="project" value="InterPro"/>
</dbReference>
<gene>
    <name evidence="6" type="primary">smc</name>
    <name evidence="8" type="ORF">CYPRO_0016</name>
</gene>
<evidence type="ECO:0000256" key="4">
    <source>
        <dbReference type="ARBA" id="ARBA00023054"/>
    </source>
</evidence>
<dbReference type="Gene3D" id="3.30.70.1620">
    <property type="match status" value="1"/>
</dbReference>
<dbReference type="Proteomes" id="UP000254808">
    <property type="component" value="Chromosome"/>
</dbReference>
<evidence type="ECO:0000313" key="9">
    <source>
        <dbReference type="Proteomes" id="UP000254808"/>
    </source>
</evidence>
<comment type="function">
    <text evidence="6">Required for chromosome condensation and partitioning.</text>
</comment>
<feature type="coiled-coil region" evidence="6">
    <location>
        <begin position="670"/>
        <end position="751"/>
    </location>
</feature>
<evidence type="ECO:0000256" key="1">
    <source>
        <dbReference type="ARBA" id="ARBA00022490"/>
    </source>
</evidence>
<dbReference type="GO" id="GO:0003677">
    <property type="term" value="F:DNA binding"/>
    <property type="evidence" value="ECO:0007669"/>
    <property type="project" value="UniProtKB-UniRule"/>
</dbReference>
<evidence type="ECO:0000256" key="3">
    <source>
        <dbReference type="ARBA" id="ARBA00022840"/>
    </source>
</evidence>
<dbReference type="InterPro" id="IPR036277">
    <property type="entry name" value="SMC_hinge_sf"/>
</dbReference>
<comment type="subcellular location">
    <subcellularLocation>
        <location evidence="6">Cytoplasm</location>
    </subcellularLocation>
</comment>
<dbReference type="Pfam" id="PF06470">
    <property type="entry name" value="SMC_hinge"/>
    <property type="match status" value="1"/>
</dbReference>
<evidence type="ECO:0000256" key="5">
    <source>
        <dbReference type="ARBA" id="ARBA00023125"/>
    </source>
</evidence>
<feature type="coiled-coil region" evidence="6">
    <location>
        <begin position="234"/>
        <end position="429"/>
    </location>
</feature>
<reference evidence="8 9" key="1">
    <citation type="submission" date="2018-03" db="EMBL/GenBank/DDBJ databases">
        <title>Phenotypic and genomic properties of Cyclonatronum proteinivorum gen. nov., sp. nov., a haloalkaliphilic bacteroidete from soda lakes possessing Na+-translocating rhodopsin.</title>
        <authorList>
            <person name="Toshchakov S.V."/>
            <person name="Korzhenkov A."/>
            <person name="Samarov N.I."/>
            <person name="Kublanov I.V."/>
            <person name="Muntyan M.S."/>
            <person name="Sorokin D.Y."/>
        </authorList>
    </citation>
    <scope>NUCLEOTIDE SEQUENCE [LARGE SCALE GENOMIC DNA]</scope>
    <source>
        <strain evidence="8 9">Omega</strain>
    </source>
</reference>
<dbReference type="SMART" id="SM00968">
    <property type="entry name" value="SMC_hinge"/>
    <property type="match status" value="1"/>
</dbReference>
<dbReference type="Gene3D" id="1.20.1060.20">
    <property type="match status" value="1"/>
</dbReference>
<dbReference type="GO" id="GO:0006260">
    <property type="term" value="P:DNA replication"/>
    <property type="evidence" value="ECO:0007669"/>
    <property type="project" value="UniProtKB-UniRule"/>
</dbReference>
<proteinExistence type="inferred from homology"/>
<dbReference type="OrthoDB" id="9808768at2"/>
<comment type="subunit">
    <text evidence="6">Homodimer.</text>
</comment>
<dbReference type="GO" id="GO:0016887">
    <property type="term" value="F:ATP hydrolysis activity"/>
    <property type="evidence" value="ECO:0007669"/>
    <property type="project" value="InterPro"/>
</dbReference>
<keyword evidence="2 6" id="KW-0547">Nucleotide-binding</keyword>
<dbReference type="Gene3D" id="3.40.50.300">
    <property type="entry name" value="P-loop containing nucleotide triphosphate hydrolases"/>
    <property type="match status" value="2"/>
</dbReference>
<dbReference type="EMBL" id="CP027806">
    <property type="protein sequence ID" value="AXI99304.1"/>
    <property type="molecule type" value="Genomic_DNA"/>
</dbReference>
<keyword evidence="4 6" id="KW-0175">Coiled coil</keyword>
<feature type="coiled-coil region" evidence="6">
    <location>
        <begin position="780"/>
        <end position="926"/>
    </location>
</feature>
<dbReference type="RefSeq" id="WP_114982551.1">
    <property type="nucleotide sequence ID" value="NZ_CP027806.1"/>
</dbReference>
<feature type="coiled-coil region" evidence="6">
    <location>
        <begin position="458"/>
        <end position="499"/>
    </location>
</feature>
<organism evidence="8 9">
    <name type="scientific">Cyclonatronum proteinivorum</name>
    <dbReference type="NCBI Taxonomy" id="1457365"/>
    <lineage>
        <taxon>Bacteria</taxon>
        <taxon>Pseudomonadati</taxon>
        <taxon>Balneolota</taxon>
        <taxon>Balneolia</taxon>
        <taxon>Balneolales</taxon>
        <taxon>Cyclonatronaceae</taxon>
        <taxon>Cyclonatronum</taxon>
    </lineage>
</organism>
<dbReference type="GO" id="GO:0005694">
    <property type="term" value="C:chromosome"/>
    <property type="evidence" value="ECO:0007669"/>
    <property type="project" value="InterPro"/>
</dbReference>
<dbReference type="CDD" id="cd03278">
    <property type="entry name" value="ABC_SMC_barmotin"/>
    <property type="match status" value="1"/>
</dbReference>
<dbReference type="InterPro" id="IPR003395">
    <property type="entry name" value="RecF/RecN/SMC_N"/>
</dbReference>
<accession>A0A345UFQ3</accession>
<keyword evidence="3 6" id="KW-0067">ATP-binding</keyword>
<feature type="binding site" evidence="6">
    <location>
        <begin position="32"/>
        <end position="39"/>
    </location>
    <ligand>
        <name>ATP</name>
        <dbReference type="ChEBI" id="CHEBI:30616"/>
    </ligand>
</feature>
<feature type="domain" description="SMC hinge" evidence="7">
    <location>
        <begin position="517"/>
        <end position="633"/>
    </location>
</feature>
<feature type="coiled-coil region" evidence="6">
    <location>
        <begin position="143"/>
        <end position="201"/>
    </location>
</feature>
<dbReference type="GO" id="GO:0005737">
    <property type="term" value="C:cytoplasm"/>
    <property type="evidence" value="ECO:0007669"/>
    <property type="project" value="UniProtKB-SubCell"/>
</dbReference>
<dbReference type="InterPro" id="IPR011890">
    <property type="entry name" value="SMC_prok"/>
</dbReference>
<keyword evidence="1 6" id="KW-0963">Cytoplasm</keyword>
<comment type="similarity">
    <text evidence="6">Belongs to the SMC family.</text>
</comment>
<dbReference type="SUPFAM" id="SSF57997">
    <property type="entry name" value="Tropomyosin"/>
    <property type="match status" value="1"/>
</dbReference>
<dbReference type="Pfam" id="PF02463">
    <property type="entry name" value="SMC_N"/>
    <property type="match status" value="1"/>
</dbReference>
<dbReference type="HAMAP" id="MF_01894">
    <property type="entry name" value="Smc_prok"/>
    <property type="match status" value="1"/>
</dbReference>
<dbReference type="GO" id="GO:0005524">
    <property type="term" value="F:ATP binding"/>
    <property type="evidence" value="ECO:0007669"/>
    <property type="project" value="UniProtKB-UniRule"/>
</dbReference>
<dbReference type="AlphaFoldDB" id="A0A345UFQ3"/>